<evidence type="ECO:0000259" key="1">
    <source>
        <dbReference type="Pfam" id="PF13403"/>
    </source>
</evidence>
<dbReference type="SUPFAM" id="SSF51294">
    <property type="entry name" value="Hedgehog/intein (Hint) domain"/>
    <property type="match status" value="1"/>
</dbReference>
<feature type="domain" description="Hedgehog/Intein (Hint)" evidence="1">
    <location>
        <begin position="137"/>
        <end position="271"/>
    </location>
</feature>
<keyword evidence="3" id="KW-1185">Reference proteome</keyword>
<evidence type="ECO:0000313" key="3">
    <source>
        <dbReference type="Proteomes" id="UP001597299"/>
    </source>
</evidence>
<dbReference type="RefSeq" id="WP_213351574.1">
    <property type="nucleotide sequence ID" value="NZ_JAHBGB010000006.1"/>
</dbReference>
<name>A0ABW4Z0C3_9HYPH</name>
<dbReference type="EMBL" id="JBHUHD010000001">
    <property type="protein sequence ID" value="MFD2142020.1"/>
    <property type="molecule type" value="Genomic_DNA"/>
</dbReference>
<comment type="caution">
    <text evidence="2">The sequence shown here is derived from an EMBL/GenBank/DDBJ whole genome shotgun (WGS) entry which is preliminary data.</text>
</comment>
<dbReference type="Pfam" id="PF13403">
    <property type="entry name" value="Hint_2"/>
    <property type="match status" value="1"/>
</dbReference>
<dbReference type="Gene3D" id="2.170.16.10">
    <property type="entry name" value="Hedgehog/Intein (Hint) domain"/>
    <property type="match status" value="1"/>
</dbReference>
<reference evidence="3" key="1">
    <citation type="journal article" date="2019" name="Int. J. Syst. Evol. Microbiol.">
        <title>The Global Catalogue of Microorganisms (GCM) 10K type strain sequencing project: providing services to taxonomists for standard genome sequencing and annotation.</title>
        <authorList>
            <consortium name="The Broad Institute Genomics Platform"/>
            <consortium name="The Broad Institute Genome Sequencing Center for Infectious Disease"/>
            <person name="Wu L."/>
            <person name="Ma J."/>
        </authorList>
    </citation>
    <scope>NUCLEOTIDE SEQUENCE [LARGE SCALE GENOMIC DNA]</scope>
    <source>
        <strain evidence="3">CCM 7435</strain>
    </source>
</reference>
<gene>
    <name evidence="2" type="ORF">ACFSNC_16555</name>
</gene>
<dbReference type="InterPro" id="IPR036844">
    <property type="entry name" value="Hint_dom_sf"/>
</dbReference>
<evidence type="ECO:0000313" key="2">
    <source>
        <dbReference type="EMBL" id="MFD2142020.1"/>
    </source>
</evidence>
<organism evidence="2 3">
    <name type="scientific">Ancylobacter oerskovii</name>
    <dbReference type="NCBI Taxonomy" id="459519"/>
    <lineage>
        <taxon>Bacteria</taxon>
        <taxon>Pseudomonadati</taxon>
        <taxon>Pseudomonadota</taxon>
        <taxon>Alphaproteobacteria</taxon>
        <taxon>Hyphomicrobiales</taxon>
        <taxon>Xanthobacteraceae</taxon>
        <taxon>Ancylobacter</taxon>
    </lineage>
</organism>
<dbReference type="Proteomes" id="UP001597299">
    <property type="component" value="Unassembled WGS sequence"/>
</dbReference>
<accession>A0ABW4Z0C3</accession>
<sequence>MELTLPFTYSVDQVDGTTFTVTANAMADALIAMGITLAVAETIEIYADFTTNDDIVAVGDILDAPTLSASSSPISPAIVAALTPIYSGSYVYLGEGPDPGSYVMQQVGGTGEIFLFGASSLNIGDDFSVQPTDILLCFLAGTGIATPAGTVAVECLSIGELVSTADGRAVPVKWIGRKSAAPLFLAEERRPVRIGAGALGAGLPVRDLDVTGDHALLIDGLLVQAGALVNGTTIRRLSPDELGARFTVYHIETERHDLVLAEGVPAETFVDNVSRRRFDNHAEYEALYGAGSCVPERELPRVKSARQLPARLRERLAGRSAA</sequence>
<protein>
    <submittedName>
        <fullName evidence="2">Hint domain-containing protein</fullName>
    </submittedName>
</protein>
<dbReference type="InterPro" id="IPR028992">
    <property type="entry name" value="Hedgehog/Intein_dom"/>
</dbReference>
<proteinExistence type="predicted"/>